<evidence type="ECO:0000313" key="6">
    <source>
        <dbReference type="EMBL" id="CAH3028571.1"/>
    </source>
</evidence>
<dbReference type="InterPro" id="IPR006925">
    <property type="entry name" value="Vps16_C"/>
</dbReference>
<keyword evidence="7" id="KW-1185">Reference proteome</keyword>
<organism evidence="6 7">
    <name type="scientific">Porites evermanni</name>
    <dbReference type="NCBI Taxonomy" id="104178"/>
    <lineage>
        <taxon>Eukaryota</taxon>
        <taxon>Metazoa</taxon>
        <taxon>Cnidaria</taxon>
        <taxon>Anthozoa</taxon>
        <taxon>Hexacorallia</taxon>
        <taxon>Scleractinia</taxon>
        <taxon>Fungiina</taxon>
        <taxon>Poritidae</taxon>
        <taxon>Porites</taxon>
    </lineage>
</organism>
<keyword evidence="3" id="KW-0472">Membrane</keyword>
<feature type="domain" description="Vps16 N-terminal" evidence="5">
    <location>
        <begin position="349"/>
        <end position="541"/>
    </location>
</feature>
<dbReference type="SUPFAM" id="SSF50978">
    <property type="entry name" value="WD40 repeat-like"/>
    <property type="match status" value="1"/>
</dbReference>
<keyword evidence="3" id="KW-0458">Lysosome</keyword>
<evidence type="ECO:0000259" key="4">
    <source>
        <dbReference type="Pfam" id="PF04840"/>
    </source>
</evidence>
<accession>A0ABN8MIT8</accession>
<name>A0ABN8MIT8_9CNID</name>
<dbReference type="PIRSF" id="PIRSF007949">
    <property type="entry name" value="VPS16"/>
    <property type="match status" value="1"/>
</dbReference>
<dbReference type="InterPro" id="IPR038132">
    <property type="entry name" value="Vps16_C_sf"/>
</dbReference>
<dbReference type="Proteomes" id="UP001159427">
    <property type="component" value="Unassembled WGS sequence"/>
</dbReference>
<dbReference type="EMBL" id="CALNXI010000521">
    <property type="protein sequence ID" value="CAH3028571.1"/>
    <property type="molecule type" value="Genomic_DNA"/>
</dbReference>
<dbReference type="Pfam" id="PF04840">
    <property type="entry name" value="Vps16_C"/>
    <property type="match status" value="1"/>
</dbReference>
<reference evidence="6 7" key="1">
    <citation type="submission" date="2022-05" db="EMBL/GenBank/DDBJ databases">
        <authorList>
            <consortium name="Genoscope - CEA"/>
            <person name="William W."/>
        </authorList>
    </citation>
    <scope>NUCLEOTIDE SEQUENCE [LARGE SCALE GENOMIC DNA]</scope>
</reference>
<dbReference type="InterPro" id="IPR016534">
    <property type="entry name" value="VPS16"/>
</dbReference>
<evidence type="ECO:0000256" key="3">
    <source>
        <dbReference type="PIRNR" id="PIRNR007949"/>
    </source>
</evidence>
<gene>
    <name evidence="6" type="ORF">PEVE_00034433</name>
</gene>
<comment type="similarity">
    <text evidence="1 3">Belongs to the VPS16 family.</text>
</comment>
<comment type="caution">
    <text evidence="6">The sequence shown here is derived from an EMBL/GenBank/DDBJ whole genome shotgun (WGS) entry which is preliminary data.</text>
</comment>
<proteinExistence type="inferred from homology"/>
<comment type="subcellular location">
    <subcellularLocation>
        <location evidence="3">Late endosome membrane</location>
        <topology evidence="3">Peripheral membrane protein</topology>
        <orientation evidence="3">Cytoplasmic side</orientation>
    </subcellularLocation>
    <subcellularLocation>
        <location evidence="3">Lysosome membrane</location>
        <topology evidence="3">Peripheral membrane protein</topology>
        <orientation evidence="3">Cytoplasmic side</orientation>
    </subcellularLocation>
    <text evidence="3">Cytoplasmic, peripheral membrane protein associated with late endosomes/lysosomes.</text>
</comment>
<keyword evidence="3" id="KW-0967">Endosome</keyword>
<evidence type="ECO:0000313" key="7">
    <source>
        <dbReference type="Proteomes" id="UP001159427"/>
    </source>
</evidence>
<keyword evidence="3" id="KW-0653">Protein transport</keyword>
<evidence type="ECO:0000256" key="2">
    <source>
        <dbReference type="ARBA" id="ARBA00017947"/>
    </source>
</evidence>
<dbReference type="Pfam" id="PF04841">
    <property type="entry name" value="Vps16_N"/>
    <property type="match status" value="2"/>
</dbReference>
<dbReference type="PANTHER" id="PTHR12811:SF0">
    <property type="entry name" value="VACUOLAR PROTEIN SORTING-ASSOCIATED PROTEIN 16 HOMOLOG"/>
    <property type="match status" value="1"/>
</dbReference>
<comment type="function">
    <text evidence="3">Plays a role in vesicle-mediated protein trafficking to lysosomal compartments including the endocytic membrane transport and autophagic pathways. Believed to act as a core component of the putative HOPS and CORVET endosomal tethering complexes.</text>
</comment>
<dbReference type="Gene3D" id="1.10.150.780">
    <property type="entry name" value="Vps16, C-terminal region"/>
    <property type="match status" value="1"/>
</dbReference>
<evidence type="ECO:0000259" key="5">
    <source>
        <dbReference type="Pfam" id="PF04841"/>
    </source>
</evidence>
<feature type="domain" description="Vps16 C-terminal" evidence="4">
    <location>
        <begin position="639"/>
        <end position="913"/>
    </location>
</feature>
<dbReference type="InterPro" id="IPR006926">
    <property type="entry name" value="Vps16_N"/>
</dbReference>
<dbReference type="InterPro" id="IPR036322">
    <property type="entry name" value="WD40_repeat_dom_sf"/>
</dbReference>
<protein>
    <recommendedName>
        <fullName evidence="2 3">Vacuolar protein sorting-associated protein 16 homolog</fullName>
    </recommendedName>
</protein>
<feature type="domain" description="Vps16 N-terminal" evidence="5">
    <location>
        <begin position="1"/>
        <end position="215"/>
    </location>
</feature>
<evidence type="ECO:0000256" key="1">
    <source>
        <dbReference type="ARBA" id="ARBA00009250"/>
    </source>
</evidence>
<sequence>MEWQDAVDLSRFIVSAAPFGGPIALIRDDKHFARVQGSAINKPIIHIFSSAGRELSTVKWDGGPIVQMGWAVTEDLLCVADDGTVMVYDIHGAIKKTLSMGQDAKESKVIDCKTYNFAGRTGIAILTSNYHFYVANNVEEVRSRRYYDPPGLDAPPSSWVIMPHDRGSSLLVAIDNLLYLTEKGQCNRLVSCSIQEKLIIVFTLSIKREIISLFTWNFEQLNFRTVKVMLYETIRRNTALQCWNNVATIPNNIATTLQRSVTACAKNRCCKSSRVTSHLRLFRVNVRIFIQSKIRPCKTGCYFLPILNQPQGVAKQWVRGEGSNRGKKIEKFLILFNFQTVSFSAGAPVTSVIEMAISYNYEYLAMFTDTGLLWIGSADLQKVYCEFNTSCPSRPKQLTWCAMGAVICYWDDYLDVHTFLTYFTYQMDSAVHLVQELDGVRIIGNETHELLQRVPAAVEQVFKIGSMEPGAMLFDASKEFEKKSARAEEYIRMIKERLPEAVQQCIHAAAGEHEPAIQRGLLRAASFGKSFLTDMPPHAFVSMCQNLRVLNAVRDYMVGIPLTYGQLEKLTMKTLIDRLVLRRHYCLAIRICDYLKIPKGEGASRILGHWACYKVQQANVDDEEITRAINSKLGETPGISYSEIASKAVDCGRTHLAIKLLDYEAKAADQVPLLMRMNKDDLALEKAIMSGDTDLVYMVVMHLKDNLTLGEFLMAIRYHPVALSLYIKYCKDQDRRTLVDLFYQDDQFMNSGNAFVQDSYNEKTIESKMNTLSKAQMSYQQGGFQFYSRCATEEQMKLMEYQVKLEEKYRKTFMDLSLSDTIYQCILQGDLKVAEQLKKEFKVPDKRFYWLKVRSLVESHNWLELDKFSKARKSLIGYEPFFEACLEFNNRIEAEKYVSRVLLEKKVTFYVKLG</sequence>
<dbReference type="PANTHER" id="PTHR12811">
    <property type="entry name" value="VACUOLAR PROTEIN SORTING VPS16"/>
    <property type="match status" value="1"/>
</dbReference>
<keyword evidence="3" id="KW-0813">Transport</keyword>